<name>A0A1B0AZG2_9MUSC</name>
<dbReference type="VEuPathDB" id="VectorBase:GPPI013820"/>
<reference evidence="2" key="1">
    <citation type="submission" date="2015-01" db="EMBL/GenBank/DDBJ databases">
        <authorList>
            <person name="Aksoy S."/>
            <person name="Warren W."/>
            <person name="Wilson R.K."/>
        </authorList>
    </citation>
    <scope>NUCLEOTIDE SEQUENCE [LARGE SCALE GENOMIC DNA]</scope>
    <source>
        <strain evidence="2">IAEA</strain>
    </source>
</reference>
<accession>A0A1B0AZG2</accession>
<keyword evidence="2" id="KW-1185">Reference proteome</keyword>
<evidence type="ECO:0000313" key="1">
    <source>
        <dbReference type="EnsemblMetazoa" id="GPPI013820-PA"/>
    </source>
</evidence>
<dbReference type="AlphaFoldDB" id="A0A1B0AZG2"/>
<dbReference type="Proteomes" id="UP000092460">
    <property type="component" value="Unassembled WGS sequence"/>
</dbReference>
<organism evidence="1 2">
    <name type="scientific">Glossina palpalis gambiensis</name>
    <dbReference type="NCBI Taxonomy" id="67801"/>
    <lineage>
        <taxon>Eukaryota</taxon>
        <taxon>Metazoa</taxon>
        <taxon>Ecdysozoa</taxon>
        <taxon>Arthropoda</taxon>
        <taxon>Hexapoda</taxon>
        <taxon>Insecta</taxon>
        <taxon>Pterygota</taxon>
        <taxon>Neoptera</taxon>
        <taxon>Endopterygota</taxon>
        <taxon>Diptera</taxon>
        <taxon>Brachycera</taxon>
        <taxon>Muscomorpha</taxon>
        <taxon>Hippoboscoidea</taxon>
        <taxon>Glossinidae</taxon>
        <taxon>Glossina</taxon>
    </lineage>
</organism>
<evidence type="ECO:0000313" key="2">
    <source>
        <dbReference type="Proteomes" id="UP000092460"/>
    </source>
</evidence>
<dbReference type="EnsemblMetazoa" id="GPPI013820-RA">
    <property type="protein sequence ID" value="GPPI013820-PA"/>
    <property type="gene ID" value="GPPI013820"/>
</dbReference>
<reference evidence="1" key="2">
    <citation type="submission" date="2020-05" db="UniProtKB">
        <authorList>
            <consortium name="EnsemblMetazoa"/>
        </authorList>
    </citation>
    <scope>IDENTIFICATION</scope>
    <source>
        <strain evidence="1">IAEA</strain>
    </source>
</reference>
<dbReference type="EMBL" id="JXJN01006270">
    <property type="status" value="NOT_ANNOTATED_CDS"/>
    <property type="molecule type" value="Genomic_DNA"/>
</dbReference>
<sequence>MCNPNYKVQSSGVIENFTEDIPIVLEELESNYEMTEHQIMHRMNFEFENLEYEERSDELHVSRSTLTTINEQIEFNDDNGDFLILYTDENDDLFNSLNGLLNVFSHHNHCNVHQRPVELNQIQSFHNSSHLMSESGAVDPAFPQLSNSNSKALNGLKAIESSRHCNNNANNNRIHKGLKRLKTFLRKTLFDLKNIRIFKRRHIKISKSLNGNLVVSTS</sequence>
<protein>
    <submittedName>
        <fullName evidence="1">Uncharacterized protein</fullName>
    </submittedName>
</protein>
<proteinExistence type="predicted"/>